<dbReference type="CDD" id="cd02027">
    <property type="entry name" value="APSK"/>
    <property type="match status" value="1"/>
</dbReference>
<protein>
    <recommendedName>
        <fullName evidence="5 13">Adenylyl-sulfate kinase</fullName>
        <ecNumber evidence="5 13">2.7.1.25</ecNumber>
    </recommendedName>
    <alternativeName>
        <fullName evidence="11 13">APS kinase</fullName>
    </alternativeName>
    <alternativeName>
        <fullName evidence="12 13">ATP adenosine-5'-phosphosulfate 3'-phosphotransferase</fullName>
    </alternativeName>
    <alternativeName>
        <fullName evidence="10 13">Adenosine-5'-phosphosulfate kinase</fullName>
    </alternativeName>
</protein>
<dbReference type="UniPathway" id="UPA00140">
    <property type="reaction ID" value="UER00205"/>
</dbReference>
<evidence type="ECO:0000256" key="2">
    <source>
        <dbReference type="ARBA" id="ARBA00002632"/>
    </source>
</evidence>
<proteinExistence type="inferred from homology"/>
<evidence type="ECO:0000256" key="3">
    <source>
        <dbReference type="ARBA" id="ARBA00004806"/>
    </source>
</evidence>
<dbReference type="InterPro" id="IPR059117">
    <property type="entry name" value="APS_kinase_dom"/>
</dbReference>
<dbReference type="PANTHER" id="PTHR11055:SF1">
    <property type="entry name" value="PAPS SYNTHETASE, ISOFORM D"/>
    <property type="match status" value="1"/>
</dbReference>
<evidence type="ECO:0000256" key="6">
    <source>
        <dbReference type="ARBA" id="ARBA00022679"/>
    </source>
</evidence>
<organism evidence="17 18">
    <name type="scientific">Sulfuriroseicoccus oceanibius</name>
    <dbReference type="NCBI Taxonomy" id="2707525"/>
    <lineage>
        <taxon>Bacteria</taxon>
        <taxon>Pseudomonadati</taxon>
        <taxon>Verrucomicrobiota</taxon>
        <taxon>Verrucomicrobiia</taxon>
        <taxon>Verrucomicrobiales</taxon>
        <taxon>Verrucomicrobiaceae</taxon>
        <taxon>Sulfuriroseicoccus</taxon>
    </lineage>
</organism>
<evidence type="ECO:0000256" key="10">
    <source>
        <dbReference type="ARBA" id="ARBA00029724"/>
    </source>
</evidence>
<dbReference type="RefSeq" id="WP_164365532.1">
    <property type="nucleotide sequence ID" value="NZ_CP066776.1"/>
</dbReference>
<dbReference type="SUPFAM" id="SSF52540">
    <property type="entry name" value="P-loop containing nucleoside triphosphate hydrolases"/>
    <property type="match status" value="1"/>
</dbReference>
<feature type="compositionally biased region" description="Basic and acidic residues" evidence="15">
    <location>
        <begin position="14"/>
        <end position="24"/>
    </location>
</feature>
<dbReference type="GO" id="GO:0000103">
    <property type="term" value="P:sulfate assimilation"/>
    <property type="evidence" value="ECO:0007669"/>
    <property type="project" value="UniProtKB-UniRule"/>
</dbReference>
<comment type="catalytic activity">
    <reaction evidence="1 13 14">
        <text>adenosine 5'-phosphosulfate + ATP = 3'-phosphoadenylyl sulfate + ADP + H(+)</text>
        <dbReference type="Rhea" id="RHEA:24152"/>
        <dbReference type="ChEBI" id="CHEBI:15378"/>
        <dbReference type="ChEBI" id="CHEBI:30616"/>
        <dbReference type="ChEBI" id="CHEBI:58243"/>
        <dbReference type="ChEBI" id="CHEBI:58339"/>
        <dbReference type="ChEBI" id="CHEBI:456216"/>
        <dbReference type="EC" id="2.7.1.25"/>
    </reaction>
</comment>
<evidence type="ECO:0000313" key="17">
    <source>
        <dbReference type="EMBL" id="QQL45444.1"/>
    </source>
</evidence>
<dbReference type="InterPro" id="IPR027417">
    <property type="entry name" value="P-loop_NTPase"/>
</dbReference>
<evidence type="ECO:0000313" key="18">
    <source>
        <dbReference type="Proteomes" id="UP000475117"/>
    </source>
</evidence>
<dbReference type="NCBIfam" id="NF003013">
    <property type="entry name" value="PRK03846.1"/>
    <property type="match status" value="1"/>
</dbReference>
<comment type="pathway">
    <text evidence="3 13 14">Sulfur metabolism; hydrogen sulfide biosynthesis; sulfite from sulfate: step 2/3.</text>
</comment>
<evidence type="ECO:0000256" key="7">
    <source>
        <dbReference type="ARBA" id="ARBA00022741"/>
    </source>
</evidence>
<dbReference type="InterPro" id="IPR002891">
    <property type="entry name" value="APS"/>
</dbReference>
<keyword evidence="6 13" id="KW-0808">Transferase</keyword>
<dbReference type="EC" id="2.7.1.25" evidence="5 13"/>
<keyword evidence="18" id="KW-1185">Reference proteome</keyword>
<accession>A0A6B3L7B0</accession>
<comment type="function">
    <text evidence="2 13 14">Catalyzes the synthesis of activated sulfate.</text>
</comment>
<comment type="similarity">
    <text evidence="4 13 14">Belongs to the APS kinase family.</text>
</comment>
<gene>
    <name evidence="13 17" type="primary">cysC</name>
    <name evidence="17" type="ORF">G3M56_002295</name>
</gene>
<feature type="region of interest" description="Disordered" evidence="15">
    <location>
        <begin position="1"/>
        <end position="24"/>
    </location>
</feature>
<evidence type="ECO:0000259" key="16">
    <source>
        <dbReference type="Pfam" id="PF01583"/>
    </source>
</evidence>
<evidence type="ECO:0000256" key="15">
    <source>
        <dbReference type="SAM" id="MobiDB-lite"/>
    </source>
</evidence>
<evidence type="ECO:0000256" key="11">
    <source>
        <dbReference type="ARBA" id="ARBA00031393"/>
    </source>
</evidence>
<reference evidence="17 18" key="1">
    <citation type="submission" date="2020-12" db="EMBL/GenBank/DDBJ databases">
        <title>Sulforoseuscoccus oceanibium gen. nov., sp. nov., a representative of the phylum Verrucomicrobia with special cytoplasmic membrane, and proposal of Sulforoseuscoccusaceae fam. nov.</title>
        <authorList>
            <person name="Xi F."/>
        </authorList>
    </citation>
    <scope>NUCLEOTIDE SEQUENCE [LARGE SCALE GENOMIC DNA]</scope>
    <source>
        <strain evidence="17 18">T37</strain>
    </source>
</reference>
<dbReference type="NCBIfam" id="TIGR00455">
    <property type="entry name" value="apsK"/>
    <property type="match status" value="1"/>
</dbReference>
<feature type="binding site" evidence="13">
    <location>
        <begin position="39"/>
        <end position="46"/>
    </location>
    <ligand>
        <name>ATP</name>
        <dbReference type="ChEBI" id="CHEBI:30616"/>
    </ligand>
</feature>
<dbReference type="AlphaFoldDB" id="A0A6B3L7B0"/>
<dbReference type="Proteomes" id="UP000475117">
    <property type="component" value="Chromosome"/>
</dbReference>
<feature type="compositionally biased region" description="Polar residues" evidence="15">
    <location>
        <begin position="1"/>
        <end position="13"/>
    </location>
</feature>
<sequence length="207" mass="22582">MSSNDPTQENIFSESHRMVTRGERESALGQKGGVFWFYGLSGSGKSTLAIALQHQLHQAGKTVQVLDGDTIRTGLNKDLGFTDDDRRENIRRIAEVAKLFANAGIITLVSFITPKRELRESAREIIGEQDFHEIYVKASFEECAKRDVKGLYAKAAAGGVKHFTGKDSGFEEPDAGVASLVVDTEGQSFADSLAELSGYVLPRVDAQ</sequence>
<name>A0A6B3L7B0_9BACT</name>
<comment type="caution">
    <text evidence="13">Lacks conserved residue(s) required for the propagation of feature annotation.</text>
</comment>
<evidence type="ECO:0000256" key="13">
    <source>
        <dbReference type="HAMAP-Rule" id="MF_00065"/>
    </source>
</evidence>
<dbReference type="GO" id="GO:0004020">
    <property type="term" value="F:adenylylsulfate kinase activity"/>
    <property type="evidence" value="ECO:0007669"/>
    <property type="project" value="UniProtKB-UniRule"/>
</dbReference>
<keyword evidence="13" id="KW-0597">Phosphoprotein</keyword>
<keyword evidence="9 13" id="KW-0067">ATP-binding</keyword>
<evidence type="ECO:0000256" key="5">
    <source>
        <dbReference type="ARBA" id="ARBA00012121"/>
    </source>
</evidence>
<dbReference type="GO" id="GO:0005524">
    <property type="term" value="F:ATP binding"/>
    <property type="evidence" value="ECO:0007669"/>
    <property type="project" value="UniProtKB-UniRule"/>
</dbReference>
<dbReference type="Gene3D" id="3.40.50.300">
    <property type="entry name" value="P-loop containing nucleotide triphosphate hydrolases"/>
    <property type="match status" value="1"/>
</dbReference>
<keyword evidence="7 13" id="KW-0547">Nucleotide-binding</keyword>
<keyword evidence="8 13" id="KW-0418">Kinase</keyword>
<dbReference type="HAMAP" id="MF_00065">
    <property type="entry name" value="Adenylyl_sulf_kinase"/>
    <property type="match status" value="1"/>
</dbReference>
<feature type="domain" description="APS kinase" evidence="16">
    <location>
        <begin position="32"/>
        <end position="175"/>
    </location>
</feature>
<dbReference type="Pfam" id="PF01583">
    <property type="entry name" value="APS_kinase"/>
    <property type="match status" value="1"/>
</dbReference>
<evidence type="ECO:0000256" key="8">
    <source>
        <dbReference type="ARBA" id="ARBA00022777"/>
    </source>
</evidence>
<dbReference type="PANTHER" id="PTHR11055">
    <property type="entry name" value="BIFUNCTIONAL 3'-PHOSPHOADENOSINE 5'-PHOSPHOSULFATE SYNTHASE"/>
    <property type="match status" value="1"/>
</dbReference>
<evidence type="ECO:0000256" key="14">
    <source>
        <dbReference type="RuleBase" id="RU004347"/>
    </source>
</evidence>
<evidence type="ECO:0000256" key="9">
    <source>
        <dbReference type="ARBA" id="ARBA00022840"/>
    </source>
</evidence>
<dbReference type="GO" id="GO:0070814">
    <property type="term" value="P:hydrogen sulfide biosynthetic process"/>
    <property type="evidence" value="ECO:0007669"/>
    <property type="project" value="UniProtKB-UniRule"/>
</dbReference>
<evidence type="ECO:0000256" key="12">
    <source>
        <dbReference type="ARBA" id="ARBA00031464"/>
    </source>
</evidence>
<dbReference type="KEGG" id="soa:G3M56_002295"/>
<evidence type="ECO:0000256" key="4">
    <source>
        <dbReference type="ARBA" id="ARBA00007008"/>
    </source>
</evidence>
<dbReference type="EMBL" id="CP066776">
    <property type="protein sequence ID" value="QQL45444.1"/>
    <property type="molecule type" value="Genomic_DNA"/>
</dbReference>
<evidence type="ECO:0000256" key="1">
    <source>
        <dbReference type="ARBA" id="ARBA00001823"/>
    </source>
</evidence>